<dbReference type="PANTHER" id="PTHR35134:SF2">
    <property type="entry name" value="NUCLEOTIDASE YQFW-RELATED"/>
    <property type="match status" value="1"/>
</dbReference>
<evidence type="ECO:0000256" key="4">
    <source>
        <dbReference type="PIRSR" id="PIRSR610708-1"/>
    </source>
</evidence>
<gene>
    <name evidence="5" type="ORF">IAB70_02520</name>
</gene>
<dbReference type="EMBL" id="DVNH01000019">
    <property type="protein sequence ID" value="HIU51486.1"/>
    <property type="molecule type" value="Genomic_DNA"/>
</dbReference>
<reference evidence="5" key="1">
    <citation type="submission" date="2020-10" db="EMBL/GenBank/DDBJ databases">
        <authorList>
            <person name="Gilroy R."/>
        </authorList>
    </citation>
    <scope>NUCLEOTIDE SEQUENCE</scope>
    <source>
        <strain evidence="5">CHK195-15760</strain>
    </source>
</reference>
<organism evidence="5 6">
    <name type="scientific">Candidatus Merdicola faecigallinarum</name>
    <dbReference type="NCBI Taxonomy" id="2840862"/>
    <lineage>
        <taxon>Bacteria</taxon>
        <taxon>Bacillati</taxon>
        <taxon>Bacillota</taxon>
        <taxon>Clostridia</taxon>
        <taxon>Candidatus Merdicola</taxon>
    </lineage>
</organism>
<comment type="similarity">
    <text evidence="1 3">Belongs to the 5'(3')-deoxyribonucleotidase family.</text>
</comment>
<feature type="active site" description="Nucleophile" evidence="4">
    <location>
        <position position="6"/>
    </location>
</feature>
<dbReference type="PANTHER" id="PTHR35134">
    <property type="entry name" value="NUCLEOTIDASE YQFW-RELATED"/>
    <property type="match status" value="1"/>
</dbReference>
<evidence type="ECO:0000256" key="2">
    <source>
        <dbReference type="ARBA" id="ARBA00022801"/>
    </source>
</evidence>
<evidence type="ECO:0000313" key="5">
    <source>
        <dbReference type="EMBL" id="HIU51486.1"/>
    </source>
</evidence>
<proteinExistence type="inferred from homology"/>
<reference evidence="5" key="2">
    <citation type="journal article" date="2021" name="PeerJ">
        <title>Extensive microbial diversity within the chicken gut microbiome revealed by metagenomics and culture.</title>
        <authorList>
            <person name="Gilroy R."/>
            <person name="Ravi A."/>
            <person name="Getino M."/>
            <person name="Pursley I."/>
            <person name="Horton D.L."/>
            <person name="Alikhan N.F."/>
            <person name="Baker D."/>
            <person name="Gharbi K."/>
            <person name="Hall N."/>
            <person name="Watson M."/>
            <person name="Adriaenssens E.M."/>
            <person name="Foster-Nyarko E."/>
            <person name="Jarju S."/>
            <person name="Secka A."/>
            <person name="Antonio M."/>
            <person name="Oren A."/>
            <person name="Chaudhuri R.R."/>
            <person name="La Ragione R."/>
            <person name="Hildebrand F."/>
            <person name="Pallen M.J."/>
        </authorList>
    </citation>
    <scope>NUCLEOTIDE SEQUENCE</scope>
    <source>
        <strain evidence="5">CHK195-15760</strain>
    </source>
</reference>
<dbReference type="Gene3D" id="3.40.50.1000">
    <property type="entry name" value="HAD superfamily/HAD-like"/>
    <property type="match status" value="1"/>
</dbReference>
<dbReference type="AlphaFoldDB" id="A0A9D1S938"/>
<dbReference type="InterPro" id="IPR010708">
    <property type="entry name" value="5'(3')-deoxyribonucleotidase"/>
</dbReference>
<dbReference type="Pfam" id="PF06941">
    <property type="entry name" value="NT5C"/>
    <property type="match status" value="1"/>
</dbReference>
<dbReference type="InterPro" id="IPR009206">
    <property type="entry name" value="Nucleotidase_putative"/>
</dbReference>
<dbReference type="GO" id="GO:0009264">
    <property type="term" value="P:deoxyribonucleotide catabolic process"/>
    <property type="evidence" value="ECO:0007669"/>
    <property type="project" value="InterPro"/>
</dbReference>
<name>A0A9D1S938_9FIRM</name>
<sequence length="193" mass="22878">MKIGVDLDGVLTDWHSFVIKYGKEYANKIGRGRIKNEKGYEINDVWDWGVETSEEFWKEYDFFYAEKIPAEEGAKEALKRLKEEGNEIIIITARSYTTQESEIGAKMRKIVKKWLKEYEISYDNIVFSSVDKRENCRKYGIEIMIEDSPHNIKQIATIIPVICFHQPYNEQVQGKNIIRCYNWKDVYQKLTRE</sequence>
<feature type="active site" description="Proton donor" evidence="4">
    <location>
        <position position="8"/>
    </location>
</feature>
<comment type="caution">
    <text evidence="5">The sequence shown here is derived from an EMBL/GenBank/DDBJ whole genome shotgun (WGS) entry which is preliminary data.</text>
</comment>
<evidence type="ECO:0000256" key="1">
    <source>
        <dbReference type="ARBA" id="ARBA00009589"/>
    </source>
</evidence>
<dbReference type="InterPro" id="IPR052419">
    <property type="entry name" value="5_3-deoxyribonucleotidase-like"/>
</dbReference>
<dbReference type="InterPro" id="IPR023214">
    <property type="entry name" value="HAD_sf"/>
</dbReference>
<accession>A0A9D1S938</accession>
<evidence type="ECO:0000256" key="3">
    <source>
        <dbReference type="PIRNR" id="PIRNR021362"/>
    </source>
</evidence>
<keyword evidence="2 3" id="KW-0378">Hydrolase</keyword>
<protein>
    <recommendedName>
        <fullName evidence="3">Nucleotidase</fullName>
        <ecNumber evidence="3">3.1.3.-</ecNumber>
    </recommendedName>
</protein>
<evidence type="ECO:0000313" key="6">
    <source>
        <dbReference type="Proteomes" id="UP000824093"/>
    </source>
</evidence>
<dbReference type="InterPro" id="IPR036412">
    <property type="entry name" value="HAD-like_sf"/>
</dbReference>
<dbReference type="EC" id="3.1.3.-" evidence="3"/>
<dbReference type="GO" id="GO:0008253">
    <property type="term" value="F:5'-nucleotidase activity"/>
    <property type="evidence" value="ECO:0007669"/>
    <property type="project" value="InterPro"/>
</dbReference>
<dbReference type="PIRSF" id="PIRSF021362">
    <property type="entry name" value="UCP021362_HAD"/>
    <property type="match status" value="1"/>
</dbReference>
<dbReference type="Proteomes" id="UP000824093">
    <property type="component" value="Unassembled WGS sequence"/>
</dbReference>
<dbReference type="SUPFAM" id="SSF56784">
    <property type="entry name" value="HAD-like"/>
    <property type="match status" value="1"/>
</dbReference>